<evidence type="ECO:0000256" key="6">
    <source>
        <dbReference type="PIRSR" id="PIRSR602129-50"/>
    </source>
</evidence>
<dbReference type="GO" id="GO:0004058">
    <property type="term" value="F:aromatic-L-amino-acid decarboxylase activity"/>
    <property type="evidence" value="ECO:0007669"/>
    <property type="project" value="UniProtKB-ARBA"/>
</dbReference>
<keyword evidence="4 6" id="KW-0663">Pyridoxal phosphate</keyword>
<comment type="cofactor">
    <cofactor evidence="1 6 7">
        <name>pyridoxal 5'-phosphate</name>
        <dbReference type="ChEBI" id="CHEBI:597326"/>
    </cofactor>
</comment>
<dbReference type="SUPFAM" id="SSF53383">
    <property type="entry name" value="PLP-dependent transferases"/>
    <property type="match status" value="1"/>
</dbReference>
<evidence type="ECO:0000256" key="1">
    <source>
        <dbReference type="ARBA" id="ARBA00001933"/>
    </source>
</evidence>
<dbReference type="AlphaFoldDB" id="A0A1Z1V0V8"/>
<sequence length="486" mass="54738">MSFIKNIIEGESMEMEFNENNIDLETIIRDEVNKYLSRDIGDLPATQQAPLELREKYEKMEVPNKGRDIYEVLKDLNNEVLNYLYRPNHPRSFSFIPGPASRLSWLGDILTTANNIHASNFANATLPINIERNLINYLVGKIGYEIKPAGGVFVSGGSMANLTAIVAARDAQVEMEDIKKATVYLTSQTHHSVGKALHVAGFLKNNIRRIEYNDDFTMNTDSLKAAIDKDIEEGYKPAMVIATAGTTNTGSVDDFTTLGDICDHYNLWLHVDGAYGLSHILSDKAQHLFKGIERSDSASWDAHKLLFQTYSCAMVIVKEKNHLLQSFGEDAEYLDDIASDDDVIDPEMLGIELTRPARALKLWITLQVIGEDEIIERIKYGEGLAEYAEEYVSSLDNWRIISHANLSIVNFRYENSDLTEAQNNQLNSMAAQKIADSGYAIAYTTVLNNQRVIRLCTTNPLTTHDDIRETINRLDQYIGDYDMKDA</sequence>
<dbReference type="PRINTS" id="PR00800">
    <property type="entry name" value="YHDCRBOXLASE"/>
</dbReference>
<dbReference type="InterPro" id="IPR015424">
    <property type="entry name" value="PyrdxlP-dep_Trfase"/>
</dbReference>
<keyword evidence="5 7" id="KW-0456">Lyase</keyword>
<dbReference type="Gene3D" id="3.90.1150.10">
    <property type="entry name" value="Aspartate Aminotransferase, domain 1"/>
    <property type="match status" value="1"/>
</dbReference>
<keyword evidence="3" id="KW-0210">Decarboxylase</keyword>
<dbReference type="InterPro" id="IPR002129">
    <property type="entry name" value="PyrdxlP-dep_de-COase"/>
</dbReference>
<dbReference type="InterPro" id="IPR010977">
    <property type="entry name" value="Aromatic_deC"/>
</dbReference>
<evidence type="ECO:0000313" key="8">
    <source>
        <dbReference type="EMBL" id="ARX60721.1"/>
    </source>
</evidence>
<dbReference type="PANTHER" id="PTHR11999:SF70">
    <property type="entry name" value="MIP05841P"/>
    <property type="match status" value="1"/>
</dbReference>
<evidence type="ECO:0000256" key="3">
    <source>
        <dbReference type="ARBA" id="ARBA00022793"/>
    </source>
</evidence>
<dbReference type="Pfam" id="PF00282">
    <property type="entry name" value="Pyridoxal_deC"/>
    <property type="match status" value="1"/>
</dbReference>
<evidence type="ECO:0000256" key="7">
    <source>
        <dbReference type="RuleBase" id="RU000382"/>
    </source>
</evidence>
<dbReference type="GO" id="GO:0019752">
    <property type="term" value="P:carboxylic acid metabolic process"/>
    <property type="evidence" value="ECO:0007669"/>
    <property type="project" value="InterPro"/>
</dbReference>
<evidence type="ECO:0000256" key="4">
    <source>
        <dbReference type="ARBA" id="ARBA00022898"/>
    </source>
</evidence>
<dbReference type="CDD" id="cd06450">
    <property type="entry name" value="DOPA_deC_like"/>
    <property type="match status" value="1"/>
</dbReference>
<accession>A0A1Z1V0V8</accession>
<dbReference type="Gene3D" id="3.90.1150.170">
    <property type="match status" value="1"/>
</dbReference>
<dbReference type="PANTHER" id="PTHR11999">
    <property type="entry name" value="GROUP II PYRIDOXAL-5-PHOSPHATE DECARBOXYLASE"/>
    <property type="match status" value="1"/>
</dbReference>
<organism evidence="8">
    <name type="scientific">Staphylococcus epidermidis</name>
    <dbReference type="NCBI Taxonomy" id="1282"/>
    <lineage>
        <taxon>Bacteria</taxon>
        <taxon>Bacillati</taxon>
        <taxon>Bacillota</taxon>
        <taxon>Bacilli</taxon>
        <taxon>Bacillales</taxon>
        <taxon>Staphylococcaceae</taxon>
        <taxon>Staphylococcus</taxon>
    </lineage>
</organism>
<dbReference type="InterPro" id="IPR015422">
    <property type="entry name" value="PyrdxlP-dep_Trfase_small"/>
</dbReference>
<feature type="modified residue" description="N6-(pyridoxal phosphate)lysine" evidence="6">
    <location>
        <position position="304"/>
    </location>
</feature>
<comment type="similarity">
    <text evidence="2 7">Belongs to the group II decarboxylase family.</text>
</comment>
<evidence type="ECO:0000256" key="5">
    <source>
        <dbReference type="ARBA" id="ARBA00023239"/>
    </source>
</evidence>
<dbReference type="GO" id="GO:0006520">
    <property type="term" value="P:amino acid metabolic process"/>
    <property type="evidence" value="ECO:0007669"/>
    <property type="project" value="InterPro"/>
</dbReference>
<protein>
    <submittedName>
        <fullName evidence="8">Pyridoxal-deC</fullName>
    </submittedName>
</protein>
<name>A0A1Z1V0V8_STAEP</name>
<dbReference type="InterPro" id="IPR015421">
    <property type="entry name" value="PyrdxlP-dep_Trfase_major"/>
</dbReference>
<dbReference type="Gene3D" id="3.40.640.10">
    <property type="entry name" value="Type I PLP-dependent aspartate aminotransferase-like (Major domain)"/>
    <property type="match status" value="1"/>
</dbReference>
<dbReference type="GO" id="GO:0030170">
    <property type="term" value="F:pyridoxal phosphate binding"/>
    <property type="evidence" value="ECO:0007669"/>
    <property type="project" value="InterPro"/>
</dbReference>
<dbReference type="EMBL" id="MF062491">
    <property type="protein sequence ID" value="ARX60721.1"/>
    <property type="molecule type" value="Genomic_DNA"/>
</dbReference>
<proteinExistence type="inferred from homology"/>
<reference evidence="8" key="1">
    <citation type="submission" date="2017-05" db="EMBL/GenBank/DDBJ databases">
        <title>Novel Multiresistance cfr-Encoding Plasmids in Linezolid-Resistant Methicillin-Resistant Staphylococcus epidermidis and Vancomycin-Resistant Enterococcus faecium (VRE): First Report of the Co-location of cfr and optrA in VRE.</title>
        <authorList>
            <person name="Lazaris A."/>
            <person name="Coleman D.C."/>
            <person name="Kearns A.M."/>
            <person name="Pichon B."/>
            <person name="Kinnevey P.M."/>
            <person name="Boyle B."/>
            <person name="Earls M.R."/>
            <person name="Connell B.O."/>
            <person name="Brennan G.I."/>
            <person name="Shore A.C."/>
        </authorList>
    </citation>
    <scope>NUCLEOTIDE SEQUENCE</scope>
    <source>
        <strain evidence="8">M13/0453</strain>
    </source>
</reference>
<evidence type="ECO:0000256" key="2">
    <source>
        <dbReference type="ARBA" id="ARBA00009533"/>
    </source>
</evidence>